<dbReference type="PANTHER" id="PTHR31589:SF223">
    <property type="entry name" value="PROTEIN, PUTATIVE (DUF239)-RELATED"/>
    <property type="match status" value="1"/>
</dbReference>
<gene>
    <name evidence="2" type="ORF">HKW66_Vig0129800</name>
</gene>
<dbReference type="InterPro" id="IPR053168">
    <property type="entry name" value="Glutamic_endopeptidase"/>
</dbReference>
<comment type="caution">
    <text evidence="2">The sequence shown here is derived from an EMBL/GenBank/DDBJ whole genome shotgun (WGS) entry which is preliminary data.</text>
</comment>
<reference evidence="2 3" key="1">
    <citation type="submission" date="2020-05" db="EMBL/GenBank/DDBJ databases">
        <title>Vigna angularis (adzuki bean) Var. LongXiaoDou No. 4 denovo assembly.</title>
        <authorList>
            <person name="Xiang H."/>
        </authorList>
    </citation>
    <scope>NUCLEOTIDE SEQUENCE [LARGE SCALE GENOMIC DNA]</scope>
    <source>
        <tissue evidence="2">Leaf</tissue>
    </source>
</reference>
<name>A0A8T0K3H7_PHAAN</name>
<feature type="domain" description="Neprosin PEP catalytic" evidence="1">
    <location>
        <begin position="1"/>
        <end position="221"/>
    </location>
</feature>
<dbReference type="PANTHER" id="PTHR31589">
    <property type="entry name" value="PROTEIN, PUTATIVE (DUF239)-RELATED-RELATED"/>
    <property type="match status" value="1"/>
</dbReference>
<evidence type="ECO:0000313" key="2">
    <source>
        <dbReference type="EMBL" id="KAG2391259.1"/>
    </source>
</evidence>
<evidence type="ECO:0000313" key="3">
    <source>
        <dbReference type="Proteomes" id="UP000743370"/>
    </source>
</evidence>
<evidence type="ECO:0000259" key="1">
    <source>
        <dbReference type="PROSITE" id="PS52045"/>
    </source>
</evidence>
<dbReference type="Pfam" id="PF03080">
    <property type="entry name" value="Neprosin"/>
    <property type="match status" value="1"/>
</dbReference>
<dbReference type="InterPro" id="IPR004314">
    <property type="entry name" value="Neprosin"/>
</dbReference>
<dbReference type="AlphaFoldDB" id="A0A8T0K3H7"/>
<dbReference type="PROSITE" id="PS52045">
    <property type="entry name" value="NEPROSIN_PEP_CD"/>
    <property type="match status" value="1"/>
</dbReference>
<protein>
    <recommendedName>
        <fullName evidence="1">Neprosin PEP catalytic domain-containing protein</fullName>
    </recommendedName>
</protein>
<dbReference type="EMBL" id="JABFOF010000007">
    <property type="protein sequence ID" value="KAG2391259.1"/>
    <property type="molecule type" value="Genomic_DNA"/>
</dbReference>
<proteinExistence type="predicted"/>
<accession>A0A8T0K3H7</accession>
<dbReference type="Proteomes" id="UP000743370">
    <property type="component" value="Unassembled WGS sequence"/>
</dbReference>
<organism evidence="2 3">
    <name type="scientific">Phaseolus angularis</name>
    <name type="common">Azuki bean</name>
    <name type="synonym">Vigna angularis</name>
    <dbReference type="NCBI Taxonomy" id="3914"/>
    <lineage>
        <taxon>Eukaryota</taxon>
        <taxon>Viridiplantae</taxon>
        <taxon>Streptophyta</taxon>
        <taxon>Embryophyta</taxon>
        <taxon>Tracheophyta</taxon>
        <taxon>Spermatophyta</taxon>
        <taxon>Magnoliopsida</taxon>
        <taxon>eudicotyledons</taxon>
        <taxon>Gunneridae</taxon>
        <taxon>Pentapetalae</taxon>
        <taxon>rosids</taxon>
        <taxon>fabids</taxon>
        <taxon>Fabales</taxon>
        <taxon>Fabaceae</taxon>
        <taxon>Papilionoideae</taxon>
        <taxon>50 kb inversion clade</taxon>
        <taxon>NPAAA clade</taxon>
        <taxon>indigoferoid/millettioid clade</taxon>
        <taxon>Phaseoleae</taxon>
        <taxon>Vigna</taxon>
    </lineage>
</organism>
<sequence>MELERQLKLINKPPVKTIHLAEMALSSKYGPYYGVEGGTSIYNPRVTKGQMSLSHVWVENGPIDSFVQTNPASYIGGPFLNTSLYGGPTYRFVVSISQDPKSKNWWIHLSNTIAVGYFPAKLFSNLSSADKVGWGGRTLTPRGSLSPTMGSGYFPDGNFYHACYFTYIYYKNASRKNYGPENYQIKKYVDNPKCFGLTFYGNLHRKVEYCLQFGGPGGDCGD</sequence>